<reference evidence="2" key="1">
    <citation type="journal article" date="2021" name="Genome Biol. Evol.">
        <title>A High-Quality Reference Genome for a Parasitic Bivalve with Doubly Uniparental Inheritance (Bivalvia: Unionida).</title>
        <authorList>
            <person name="Smith C.H."/>
        </authorList>
    </citation>
    <scope>NUCLEOTIDE SEQUENCE</scope>
    <source>
        <strain evidence="2">CHS0354</strain>
    </source>
</reference>
<dbReference type="SUPFAM" id="SSF90112">
    <property type="entry name" value="Neurotransmitter-gated ion-channel transmembrane pore"/>
    <property type="match status" value="1"/>
</dbReference>
<keyword evidence="3" id="KW-1185">Reference proteome</keyword>
<name>A0AAE0S096_9BIVA</name>
<evidence type="ECO:0000256" key="1">
    <source>
        <dbReference type="SAM" id="Phobius"/>
    </source>
</evidence>
<gene>
    <name evidence="2" type="ORF">CHS0354_005653</name>
</gene>
<dbReference type="InterPro" id="IPR036719">
    <property type="entry name" value="Neuro-gated_channel_TM_sf"/>
</dbReference>
<comment type="caution">
    <text evidence="2">The sequence shown here is derived from an EMBL/GenBank/DDBJ whole genome shotgun (WGS) entry which is preliminary data.</text>
</comment>
<keyword evidence="1" id="KW-1133">Transmembrane helix</keyword>
<reference evidence="2" key="2">
    <citation type="journal article" date="2021" name="Genome Biol. Evol.">
        <title>Developing a high-quality reference genome for a parasitic bivalve with doubly uniparental inheritance (Bivalvia: Unionida).</title>
        <authorList>
            <person name="Smith C.H."/>
        </authorList>
    </citation>
    <scope>NUCLEOTIDE SEQUENCE</scope>
    <source>
        <strain evidence="2">CHS0354</strain>
        <tissue evidence="2">Mantle</tissue>
    </source>
</reference>
<keyword evidence="1" id="KW-0812">Transmembrane</keyword>
<evidence type="ECO:0000313" key="3">
    <source>
        <dbReference type="Proteomes" id="UP001195483"/>
    </source>
</evidence>
<evidence type="ECO:0000313" key="2">
    <source>
        <dbReference type="EMBL" id="KAK3583012.1"/>
    </source>
</evidence>
<organism evidence="2 3">
    <name type="scientific">Potamilus streckersoni</name>
    <dbReference type="NCBI Taxonomy" id="2493646"/>
    <lineage>
        <taxon>Eukaryota</taxon>
        <taxon>Metazoa</taxon>
        <taxon>Spiralia</taxon>
        <taxon>Lophotrochozoa</taxon>
        <taxon>Mollusca</taxon>
        <taxon>Bivalvia</taxon>
        <taxon>Autobranchia</taxon>
        <taxon>Heteroconchia</taxon>
        <taxon>Palaeoheterodonta</taxon>
        <taxon>Unionida</taxon>
        <taxon>Unionoidea</taxon>
        <taxon>Unionidae</taxon>
        <taxon>Ambleminae</taxon>
        <taxon>Lampsilini</taxon>
        <taxon>Potamilus</taxon>
    </lineage>
</organism>
<dbReference type="AlphaFoldDB" id="A0AAE0S096"/>
<reference evidence="2" key="3">
    <citation type="submission" date="2023-05" db="EMBL/GenBank/DDBJ databases">
        <authorList>
            <person name="Smith C.H."/>
        </authorList>
    </citation>
    <scope>NUCLEOTIDE SEQUENCE</scope>
    <source>
        <strain evidence="2">CHS0354</strain>
        <tissue evidence="2">Mantle</tissue>
    </source>
</reference>
<accession>A0AAE0S096</accession>
<dbReference type="EMBL" id="JAEAOA010000398">
    <property type="protein sequence ID" value="KAK3583012.1"/>
    <property type="molecule type" value="Genomic_DNA"/>
</dbReference>
<feature type="transmembrane region" description="Helical" evidence="1">
    <location>
        <begin position="134"/>
        <end position="155"/>
    </location>
</feature>
<proteinExistence type="predicted"/>
<protein>
    <submittedName>
        <fullName evidence="2">Uncharacterized protein</fullName>
    </submittedName>
</protein>
<keyword evidence="1" id="KW-0472">Membrane</keyword>
<dbReference type="Proteomes" id="UP001195483">
    <property type="component" value="Unassembled WGS sequence"/>
</dbReference>
<dbReference type="GO" id="GO:0006811">
    <property type="term" value="P:monoatomic ion transport"/>
    <property type="evidence" value="ECO:0007669"/>
    <property type="project" value="InterPro"/>
</dbReference>
<dbReference type="GO" id="GO:0016020">
    <property type="term" value="C:membrane"/>
    <property type="evidence" value="ECO:0007669"/>
    <property type="project" value="InterPro"/>
</dbReference>
<sequence length="160" mass="18008">MCAVISAIHHRDPKVMVSTVCRNATDIFASVMCTDRSVHSNETDAQLVKVKVVVKDDHGTRENGVELTEESKSHENGGIISLEKYPQPLPPLDHRFRKNKIVPKSAVSVSSGKSITDAENSNKWQNVAKIWDIFFFRFFLIIAILFHFVFILVIVKGNNT</sequence>